<feature type="signal peptide" evidence="1">
    <location>
        <begin position="1"/>
        <end position="21"/>
    </location>
</feature>
<keyword evidence="1" id="KW-0732">Signal</keyword>
<evidence type="ECO:0000313" key="2">
    <source>
        <dbReference type="Proteomes" id="UP000050795"/>
    </source>
</evidence>
<feature type="chain" id="PRO_5041725572" evidence="1">
    <location>
        <begin position="22"/>
        <end position="72"/>
    </location>
</feature>
<name>A0AA85J8V6_TRIRE</name>
<evidence type="ECO:0000313" key="3">
    <source>
        <dbReference type="WBParaSite" id="TREG1_136870.1"/>
    </source>
</evidence>
<sequence length="72" mass="7954">MIVSSMLMTMILSSLIVNSIATSKRGYTCYICHDCKKFSKYTLTELGCGACTKSVFYGSGRVNRGVRVLVMK</sequence>
<reference evidence="3" key="2">
    <citation type="submission" date="2023-11" db="UniProtKB">
        <authorList>
            <consortium name="WormBaseParasite"/>
        </authorList>
    </citation>
    <scope>IDENTIFICATION</scope>
</reference>
<reference evidence="2" key="1">
    <citation type="submission" date="2022-06" db="EMBL/GenBank/DDBJ databases">
        <authorList>
            <person name="Berger JAMES D."/>
            <person name="Berger JAMES D."/>
        </authorList>
    </citation>
    <scope>NUCLEOTIDE SEQUENCE [LARGE SCALE GENOMIC DNA]</scope>
</reference>
<dbReference type="WBParaSite" id="TREG1_136870.1">
    <property type="protein sequence ID" value="TREG1_136870.1"/>
    <property type="gene ID" value="TREG1_136870"/>
</dbReference>
<proteinExistence type="predicted"/>
<dbReference type="AlphaFoldDB" id="A0AA85J8V6"/>
<dbReference type="Proteomes" id="UP000050795">
    <property type="component" value="Unassembled WGS sequence"/>
</dbReference>
<organism evidence="2 3">
    <name type="scientific">Trichobilharzia regenti</name>
    <name type="common">Nasal bird schistosome</name>
    <dbReference type="NCBI Taxonomy" id="157069"/>
    <lineage>
        <taxon>Eukaryota</taxon>
        <taxon>Metazoa</taxon>
        <taxon>Spiralia</taxon>
        <taxon>Lophotrochozoa</taxon>
        <taxon>Platyhelminthes</taxon>
        <taxon>Trematoda</taxon>
        <taxon>Digenea</taxon>
        <taxon>Strigeidida</taxon>
        <taxon>Schistosomatoidea</taxon>
        <taxon>Schistosomatidae</taxon>
        <taxon>Trichobilharzia</taxon>
    </lineage>
</organism>
<accession>A0AA85J8V6</accession>
<keyword evidence="2" id="KW-1185">Reference proteome</keyword>
<evidence type="ECO:0000256" key="1">
    <source>
        <dbReference type="SAM" id="SignalP"/>
    </source>
</evidence>
<protein>
    <submittedName>
        <fullName evidence="3">Uncharacterized protein</fullName>
    </submittedName>
</protein>